<protein>
    <recommendedName>
        <fullName evidence="3">PpiC domain-containing protein</fullName>
    </recommendedName>
</protein>
<feature type="region of interest" description="Disordered" evidence="1">
    <location>
        <begin position="311"/>
        <end position="341"/>
    </location>
</feature>
<dbReference type="RefSeq" id="WP_126377028.1">
    <property type="nucleotide sequence ID" value="NZ_AP017378.1"/>
</dbReference>
<feature type="chain" id="PRO_5016441074" description="PpiC domain-containing protein" evidence="2">
    <location>
        <begin position="22"/>
        <end position="341"/>
    </location>
</feature>
<accession>A0A2Z6AWI5</accession>
<dbReference type="PANTHER" id="PTHR47245">
    <property type="entry name" value="PEPTIDYLPROLYL ISOMERASE"/>
    <property type="match status" value="1"/>
</dbReference>
<dbReference type="PANTHER" id="PTHR47245:SF2">
    <property type="entry name" value="PEPTIDYL-PROLYL CIS-TRANS ISOMERASE HP_0175-RELATED"/>
    <property type="match status" value="1"/>
</dbReference>
<feature type="domain" description="PpiC" evidence="3">
    <location>
        <begin position="155"/>
        <end position="267"/>
    </location>
</feature>
<keyword evidence="5" id="KW-1185">Reference proteome</keyword>
<gene>
    <name evidence="4" type="ORF">DFE_0891</name>
</gene>
<dbReference type="EMBL" id="AP017378">
    <property type="protein sequence ID" value="BBD07617.1"/>
    <property type="molecule type" value="Genomic_DNA"/>
</dbReference>
<dbReference type="PROSITE" id="PS51257">
    <property type="entry name" value="PROKAR_LIPOPROTEIN"/>
    <property type="match status" value="1"/>
</dbReference>
<sequence>MKRLFYAVTLMLLAVSGLSGCGGDQEEHGIVARVNGRPITLEQLQLKYDFKKLSYAAETAGVAALKKDYGGILTDLIVQELVTQELETLGLSVTDEELAAAENEIRADYPEGAFEEVLVEEYLDLEFWRQELRNRLVMEKFFSEVLRPDITIGYEEAEAYYKTHIQDFFLPSRLSFQLVSGPSREGVQNALDLYRKGETLESLQGRFDRIAIREIRLREDRLTVNWKNALKGLAPGEASSVLGGENGYEALVFSEKIPAKVLDPSQAYPVVERVLLDQKLRESFDSWLDDALAVAVIKVTPHLPIKLTAEEPSVEEGVFPAEEVEPQQEGVASDAEAASGQ</sequence>
<reference evidence="4 5" key="1">
    <citation type="journal article" date="2018" name="Sci. Adv.">
        <title>Multi-heme cytochromes provide a pathway for survival in energy-limited environments.</title>
        <authorList>
            <person name="Deng X."/>
            <person name="Dohmae N."/>
            <person name="Nealson K.H."/>
            <person name="Hashimoto K."/>
            <person name="Okamoto A."/>
        </authorList>
    </citation>
    <scope>NUCLEOTIDE SEQUENCE [LARGE SCALE GENOMIC DNA]</scope>
    <source>
        <strain evidence="4 5">IS5</strain>
    </source>
</reference>
<organism evidence="4 5">
    <name type="scientific">Desulfovibrio ferrophilus</name>
    <dbReference type="NCBI Taxonomy" id="241368"/>
    <lineage>
        <taxon>Bacteria</taxon>
        <taxon>Pseudomonadati</taxon>
        <taxon>Thermodesulfobacteriota</taxon>
        <taxon>Desulfovibrionia</taxon>
        <taxon>Desulfovibrionales</taxon>
        <taxon>Desulfovibrionaceae</taxon>
        <taxon>Desulfovibrio</taxon>
    </lineage>
</organism>
<dbReference type="Pfam" id="PF13145">
    <property type="entry name" value="Rotamase_2"/>
    <property type="match status" value="1"/>
</dbReference>
<keyword evidence="2" id="KW-0732">Signal</keyword>
<dbReference type="AlphaFoldDB" id="A0A2Z6AWI5"/>
<dbReference type="KEGG" id="dfl:DFE_0891"/>
<dbReference type="GO" id="GO:0003755">
    <property type="term" value="F:peptidyl-prolyl cis-trans isomerase activity"/>
    <property type="evidence" value="ECO:0007669"/>
    <property type="project" value="InterPro"/>
</dbReference>
<evidence type="ECO:0000259" key="3">
    <source>
        <dbReference type="Pfam" id="PF13145"/>
    </source>
</evidence>
<dbReference type="InterPro" id="IPR000297">
    <property type="entry name" value="PPIase_PpiC"/>
</dbReference>
<dbReference type="SUPFAM" id="SSF109998">
    <property type="entry name" value="Triger factor/SurA peptide-binding domain-like"/>
    <property type="match status" value="1"/>
</dbReference>
<dbReference type="InterPro" id="IPR050245">
    <property type="entry name" value="PrsA_foldase"/>
</dbReference>
<evidence type="ECO:0000256" key="1">
    <source>
        <dbReference type="SAM" id="MobiDB-lite"/>
    </source>
</evidence>
<proteinExistence type="predicted"/>
<dbReference type="InterPro" id="IPR027304">
    <property type="entry name" value="Trigger_fact/SurA_dom_sf"/>
</dbReference>
<dbReference type="Gene3D" id="1.10.4030.10">
    <property type="entry name" value="Porin chaperone SurA, peptide-binding domain"/>
    <property type="match status" value="1"/>
</dbReference>
<dbReference type="Pfam" id="PF13624">
    <property type="entry name" value="SurA_N_3"/>
    <property type="match status" value="1"/>
</dbReference>
<dbReference type="Proteomes" id="UP000269883">
    <property type="component" value="Chromosome"/>
</dbReference>
<feature type="signal peptide" evidence="2">
    <location>
        <begin position="1"/>
        <end position="21"/>
    </location>
</feature>
<evidence type="ECO:0000256" key="2">
    <source>
        <dbReference type="SAM" id="SignalP"/>
    </source>
</evidence>
<evidence type="ECO:0000313" key="4">
    <source>
        <dbReference type="EMBL" id="BBD07617.1"/>
    </source>
</evidence>
<name>A0A2Z6AWI5_9BACT</name>
<evidence type="ECO:0000313" key="5">
    <source>
        <dbReference type="Proteomes" id="UP000269883"/>
    </source>
</evidence>
<dbReference type="OrthoDB" id="5454722at2"/>